<comment type="caution">
    <text evidence="1">The sequence shown here is derived from an EMBL/GenBank/DDBJ whole genome shotgun (WGS) entry which is preliminary data.</text>
</comment>
<reference evidence="1 2" key="1">
    <citation type="submission" date="2019-12" db="EMBL/GenBank/DDBJ databases">
        <title>Chromosome-level assembly of the Caenorhabditis remanei genome.</title>
        <authorList>
            <person name="Teterina A.A."/>
            <person name="Willis J.H."/>
            <person name="Phillips P.C."/>
        </authorList>
    </citation>
    <scope>NUCLEOTIDE SEQUENCE [LARGE SCALE GENOMIC DNA]</scope>
    <source>
        <strain evidence="1 2">PX506</strain>
        <tissue evidence="1">Whole organism</tissue>
    </source>
</reference>
<dbReference type="AlphaFoldDB" id="A0A6A5G453"/>
<dbReference type="Proteomes" id="UP000483820">
    <property type="component" value="Chromosome X"/>
</dbReference>
<dbReference type="GeneID" id="78778105"/>
<proteinExistence type="predicted"/>
<dbReference type="EMBL" id="WUAV01000006">
    <property type="protein sequence ID" value="KAF1749788.1"/>
    <property type="molecule type" value="Genomic_DNA"/>
</dbReference>
<dbReference type="RefSeq" id="XP_053580344.1">
    <property type="nucleotide sequence ID" value="XM_053736778.1"/>
</dbReference>
<protein>
    <submittedName>
        <fullName evidence="1">Uncharacterized protein</fullName>
    </submittedName>
</protein>
<accession>A0A6A5G453</accession>
<evidence type="ECO:0000313" key="1">
    <source>
        <dbReference type="EMBL" id="KAF1749788.1"/>
    </source>
</evidence>
<name>A0A6A5G453_CAERE</name>
<dbReference type="CTD" id="78778105"/>
<organism evidence="1 2">
    <name type="scientific">Caenorhabditis remanei</name>
    <name type="common">Caenorhabditis vulgaris</name>
    <dbReference type="NCBI Taxonomy" id="31234"/>
    <lineage>
        <taxon>Eukaryota</taxon>
        <taxon>Metazoa</taxon>
        <taxon>Ecdysozoa</taxon>
        <taxon>Nematoda</taxon>
        <taxon>Chromadorea</taxon>
        <taxon>Rhabditida</taxon>
        <taxon>Rhabditina</taxon>
        <taxon>Rhabditomorpha</taxon>
        <taxon>Rhabditoidea</taxon>
        <taxon>Rhabditidae</taxon>
        <taxon>Peloderinae</taxon>
        <taxon>Caenorhabditis</taxon>
    </lineage>
</organism>
<gene>
    <name evidence="1" type="ORF">GCK72_026257</name>
</gene>
<evidence type="ECO:0000313" key="2">
    <source>
        <dbReference type="Proteomes" id="UP000483820"/>
    </source>
</evidence>
<dbReference type="KEGG" id="crq:GCK72_026257"/>
<sequence length="123" mass="13998">MIEFSINGCIVGFHNMHDVKNLLLRNRDIANRYLQDVLSKLLCVCDLINKSIEGKKIVDREMVQVYNQSSLEIGDLCLEIAKLEEHLLNISKLETNFRTILDGVHEVEVDLGRMMVAAEGDLI</sequence>